<comment type="subcellular location">
    <subcellularLocation>
        <location evidence="1 10">Nucleus</location>
    </subcellularLocation>
</comment>
<keyword evidence="9" id="KW-0539">Nucleus</keyword>
<evidence type="ECO:0000256" key="2">
    <source>
        <dbReference type="ARBA" id="ARBA00022723"/>
    </source>
</evidence>
<evidence type="ECO:0000256" key="5">
    <source>
        <dbReference type="ARBA" id="ARBA00022853"/>
    </source>
</evidence>
<keyword evidence="7 10" id="KW-0010">Activator</keyword>
<feature type="compositionally biased region" description="Polar residues" evidence="11">
    <location>
        <begin position="154"/>
        <end position="176"/>
    </location>
</feature>
<comment type="similarity">
    <text evidence="10">Belongs to the SGF11 family.</text>
</comment>
<feature type="region of interest" description="Disordered" evidence="11">
    <location>
        <begin position="83"/>
        <end position="133"/>
    </location>
</feature>
<evidence type="ECO:0000256" key="3">
    <source>
        <dbReference type="ARBA" id="ARBA00022771"/>
    </source>
</evidence>
<keyword evidence="6" id="KW-0805">Transcription regulation</keyword>
<gene>
    <name evidence="12" type="ORF">CDEB00056_LOCUS347</name>
</gene>
<protein>
    <recommendedName>
        <fullName evidence="10">SAGA-associated factor 11</fullName>
    </recommendedName>
</protein>
<accession>A0A7S3V420</accession>
<keyword evidence="8" id="KW-0804">Transcription</keyword>
<evidence type="ECO:0000256" key="4">
    <source>
        <dbReference type="ARBA" id="ARBA00022833"/>
    </source>
</evidence>
<keyword evidence="4" id="KW-0862">Zinc</keyword>
<reference evidence="12" key="1">
    <citation type="submission" date="2021-01" db="EMBL/GenBank/DDBJ databases">
        <authorList>
            <person name="Corre E."/>
            <person name="Pelletier E."/>
            <person name="Niang G."/>
            <person name="Scheremetjew M."/>
            <person name="Finn R."/>
            <person name="Kale V."/>
            <person name="Holt S."/>
            <person name="Cochrane G."/>
            <person name="Meng A."/>
            <person name="Brown T."/>
            <person name="Cohen L."/>
        </authorList>
    </citation>
    <scope>NUCLEOTIDE SEQUENCE</scope>
    <source>
        <strain evidence="12">MM31A-1</strain>
    </source>
</reference>
<dbReference type="InterPro" id="IPR013246">
    <property type="entry name" value="SAGA_su_Sgf11"/>
</dbReference>
<evidence type="ECO:0000313" key="12">
    <source>
        <dbReference type="EMBL" id="CAE0455506.1"/>
    </source>
</evidence>
<organism evidence="12">
    <name type="scientific">Chaetoceros debilis</name>
    <dbReference type="NCBI Taxonomy" id="122233"/>
    <lineage>
        <taxon>Eukaryota</taxon>
        <taxon>Sar</taxon>
        <taxon>Stramenopiles</taxon>
        <taxon>Ochrophyta</taxon>
        <taxon>Bacillariophyta</taxon>
        <taxon>Coscinodiscophyceae</taxon>
        <taxon>Chaetocerotophycidae</taxon>
        <taxon>Chaetocerotales</taxon>
        <taxon>Chaetocerotaceae</taxon>
        <taxon>Chaetoceros</taxon>
    </lineage>
</organism>
<evidence type="ECO:0000256" key="10">
    <source>
        <dbReference type="RuleBase" id="RU261113"/>
    </source>
</evidence>
<dbReference type="GO" id="GO:0006325">
    <property type="term" value="P:chromatin organization"/>
    <property type="evidence" value="ECO:0007669"/>
    <property type="project" value="UniProtKB-KW"/>
</dbReference>
<dbReference type="GO" id="GO:0008270">
    <property type="term" value="F:zinc ion binding"/>
    <property type="evidence" value="ECO:0007669"/>
    <property type="project" value="UniProtKB-KW"/>
</dbReference>
<dbReference type="AlphaFoldDB" id="A0A7S3V420"/>
<evidence type="ECO:0000256" key="1">
    <source>
        <dbReference type="ARBA" id="ARBA00004123"/>
    </source>
</evidence>
<feature type="region of interest" description="Disordered" evidence="11">
    <location>
        <begin position="150"/>
        <end position="186"/>
    </location>
</feature>
<sequence>MYGKVIKMSDEITKQNSQNNANGDRHNDEPPYTTNNMVEAMYKDLMKTICIDIVSGVHKMAKNGQLPLHQQILRSNISDDGTGADAGAESNGDVKTSIGKSKKLNATGNSDSGGGGSILSSGTGIDTTTAKKSSRKRSWGECSSLFDQGRDYSRSTGSQGNSYGLRQNNLSRQHNAAETPPLSRRTRNADVWGRVPPKEVLTSCKNCGIRISSSRFTSHLDKCLLSRVRSNSRAK</sequence>
<proteinExistence type="inferred from homology"/>
<feature type="compositionally biased region" description="Low complexity" evidence="11">
    <location>
        <begin position="118"/>
        <end position="128"/>
    </location>
</feature>
<keyword evidence="5" id="KW-0156">Chromatin regulator</keyword>
<evidence type="ECO:0000256" key="6">
    <source>
        <dbReference type="ARBA" id="ARBA00023015"/>
    </source>
</evidence>
<evidence type="ECO:0000256" key="7">
    <source>
        <dbReference type="ARBA" id="ARBA00023159"/>
    </source>
</evidence>
<dbReference type="GO" id="GO:0070461">
    <property type="term" value="C:SAGA-type complex"/>
    <property type="evidence" value="ECO:0007669"/>
    <property type="project" value="UniProtKB-ARBA"/>
</dbReference>
<keyword evidence="2" id="KW-0479">Metal-binding</keyword>
<evidence type="ECO:0000256" key="8">
    <source>
        <dbReference type="ARBA" id="ARBA00023163"/>
    </source>
</evidence>
<evidence type="ECO:0000256" key="11">
    <source>
        <dbReference type="SAM" id="MobiDB-lite"/>
    </source>
</evidence>
<feature type="region of interest" description="Disordered" evidence="11">
    <location>
        <begin position="7"/>
        <end position="34"/>
    </location>
</feature>
<evidence type="ECO:0000256" key="9">
    <source>
        <dbReference type="ARBA" id="ARBA00023242"/>
    </source>
</evidence>
<name>A0A7S3V420_9STRA</name>
<dbReference type="Pfam" id="PF08209">
    <property type="entry name" value="Sgf11"/>
    <property type="match status" value="1"/>
</dbReference>
<keyword evidence="3" id="KW-0863">Zinc-finger</keyword>
<dbReference type="EMBL" id="HBIO01000480">
    <property type="protein sequence ID" value="CAE0455506.1"/>
    <property type="molecule type" value="Transcribed_RNA"/>
</dbReference>
<dbReference type="GO" id="GO:0005634">
    <property type="term" value="C:nucleus"/>
    <property type="evidence" value="ECO:0007669"/>
    <property type="project" value="UniProtKB-SubCell"/>
</dbReference>